<dbReference type="Proteomes" id="UP000314294">
    <property type="component" value="Unassembled WGS sequence"/>
</dbReference>
<evidence type="ECO:0000313" key="3">
    <source>
        <dbReference type="Proteomes" id="UP000314294"/>
    </source>
</evidence>
<proteinExistence type="predicted"/>
<reference evidence="2 3" key="1">
    <citation type="submission" date="2019-03" db="EMBL/GenBank/DDBJ databases">
        <title>First draft genome of Liparis tanakae, snailfish: a comprehensive survey of snailfish specific genes.</title>
        <authorList>
            <person name="Kim W."/>
            <person name="Song I."/>
            <person name="Jeong J.-H."/>
            <person name="Kim D."/>
            <person name="Kim S."/>
            <person name="Ryu S."/>
            <person name="Song J.Y."/>
            <person name="Lee S.K."/>
        </authorList>
    </citation>
    <scope>NUCLEOTIDE SEQUENCE [LARGE SCALE GENOMIC DNA]</scope>
    <source>
        <tissue evidence="2">Muscle</tissue>
    </source>
</reference>
<evidence type="ECO:0000313" key="2">
    <source>
        <dbReference type="EMBL" id="TNN55961.1"/>
    </source>
</evidence>
<accession>A0A4Z2GRM8</accession>
<comment type="caution">
    <text evidence="2">The sequence shown here is derived from an EMBL/GenBank/DDBJ whole genome shotgun (WGS) entry which is preliminary data.</text>
</comment>
<gene>
    <name evidence="2" type="ORF">EYF80_033796</name>
</gene>
<dbReference type="AlphaFoldDB" id="A0A4Z2GRM8"/>
<protein>
    <submittedName>
        <fullName evidence="2">Uncharacterized protein</fullName>
    </submittedName>
</protein>
<feature type="region of interest" description="Disordered" evidence="1">
    <location>
        <begin position="34"/>
        <end position="60"/>
    </location>
</feature>
<keyword evidence="3" id="KW-1185">Reference proteome</keyword>
<organism evidence="2 3">
    <name type="scientific">Liparis tanakae</name>
    <name type="common">Tanaka's snailfish</name>
    <dbReference type="NCBI Taxonomy" id="230148"/>
    <lineage>
        <taxon>Eukaryota</taxon>
        <taxon>Metazoa</taxon>
        <taxon>Chordata</taxon>
        <taxon>Craniata</taxon>
        <taxon>Vertebrata</taxon>
        <taxon>Euteleostomi</taxon>
        <taxon>Actinopterygii</taxon>
        <taxon>Neopterygii</taxon>
        <taxon>Teleostei</taxon>
        <taxon>Neoteleostei</taxon>
        <taxon>Acanthomorphata</taxon>
        <taxon>Eupercaria</taxon>
        <taxon>Perciformes</taxon>
        <taxon>Cottioidei</taxon>
        <taxon>Cottales</taxon>
        <taxon>Liparidae</taxon>
        <taxon>Liparis</taxon>
    </lineage>
</organism>
<sequence length="72" mass="8232">MWRTSSRRHDFIIAAAQTTVGQESLPCSSVLERGTQPAVHSASHQHARQQSRARPWNSTANYTEVEENKMYF</sequence>
<name>A0A4Z2GRM8_9TELE</name>
<evidence type="ECO:0000256" key="1">
    <source>
        <dbReference type="SAM" id="MobiDB-lite"/>
    </source>
</evidence>
<dbReference type="EMBL" id="SRLO01000440">
    <property type="protein sequence ID" value="TNN55961.1"/>
    <property type="molecule type" value="Genomic_DNA"/>
</dbReference>